<feature type="chain" id="PRO_5003386025" evidence="1">
    <location>
        <begin position="23"/>
        <end position="186"/>
    </location>
</feature>
<dbReference type="RefSeq" id="WP_007242246.1">
    <property type="nucleotide sequence ID" value="NZ_AFUV01000008.1"/>
</dbReference>
<evidence type="ECO:0000256" key="1">
    <source>
        <dbReference type="SAM" id="SignalP"/>
    </source>
</evidence>
<evidence type="ECO:0000313" key="3">
    <source>
        <dbReference type="Proteomes" id="UP000006235"/>
    </source>
</evidence>
<comment type="caution">
    <text evidence="2">The sequence shown here is derived from an EMBL/GenBank/DDBJ whole genome shotgun (WGS) entry which is preliminary data.</text>
</comment>
<dbReference type="PANTHER" id="PTHR47200">
    <property type="entry name" value="THYLAKOID LUMENAL 15 KDA PROTEIN 1, CHLOROPLASTIC"/>
    <property type="match status" value="1"/>
</dbReference>
<dbReference type="STRING" id="1035188.HMPREF9952_0109"/>
<dbReference type="PANTHER" id="PTHR47200:SF2">
    <property type="entry name" value="THYLAKOID LUMENAL 15 KDA PROTEIN 1, CHLOROPLASTIC"/>
    <property type="match status" value="1"/>
</dbReference>
<dbReference type="InterPro" id="IPR044213">
    <property type="entry name" value="At2g44920-like"/>
</dbReference>
<sequence>MKLTYSKLAIVLFGCSALFAQADNNQSVSIKGTIINSSSGGGESVQTIAGKKSTVVNGTIITHNGETIVNTTNEGGASTGNINATLNGKDFSGQNLAGQKFVNSDLENTNFSNANLSGANFINANLQNANFSQANLQGANFTNANLENADLRGANLKDAIRVNANLNGAKPKVHFGNNATTNKKPS</sequence>
<dbReference type="AlphaFoldDB" id="F9Q8A2"/>
<feature type="signal peptide" evidence="1">
    <location>
        <begin position="1"/>
        <end position="22"/>
    </location>
</feature>
<name>F9Q8A2_9PAST</name>
<reference evidence="2 3" key="1">
    <citation type="submission" date="2011-07" db="EMBL/GenBank/DDBJ databases">
        <authorList>
            <person name="Harkins D.M."/>
            <person name="Madupu R."/>
            <person name="Durkin A.S."/>
            <person name="Torralba M."/>
            <person name="Methe B."/>
            <person name="Sutton G.G."/>
            <person name="Nelson K.E."/>
        </authorList>
    </citation>
    <scope>NUCLEOTIDE SEQUENCE [LARGE SCALE GENOMIC DNA]</scope>
    <source>
        <strain evidence="2 3">HK 85</strain>
    </source>
</reference>
<gene>
    <name evidence="2" type="ORF">HMPREF9952_0109</name>
</gene>
<dbReference type="Pfam" id="PF13599">
    <property type="entry name" value="Pentapeptide_4"/>
    <property type="match status" value="1"/>
</dbReference>
<dbReference type="InterPro" id="IPR001646">
    <property type="entry name" value="5peptide_repeat"/>
</dbReference>
<feature type="non-terminal residue" evidence="2">
    <location>
        <position position="186"/>
    </location>
</feature>
<dbReference type="SUPFAM" id="SSF141571">
    <property type="entry name" value="Pentapeptide repeat-like"/>
    <property type="match status" value="1"/>
</dbReference>
<dbReference type="Proteomes" id="UP000006235">
    <property type="component" value="Unassembled WGS sequence"/>
</dbReference>
<dbReference type="EMBL" id="AFUV01000008">
    <property type="protein sequence ID" value="EGV06302.1"/>
    <property type="molecule type" value="Genomic_DNA"/>
</dbReference>
<accession>F9Q8A2</accession>
<proteinExistence type="predicted"/>
<dbReference type="Gene3D" id="2.160.20.80">
    <property type="entry name" value="E3 ubiquitin-protein ligase SopA"/>
    <property type="match status" value="1"/>
</dbReference>
<keyword evidence="1" id="KW-0732">Signal</keyword>
<evidence type="ECO:0000313" key="2">
    <source>
        <dbReference type="EMBL" id="EGV06302.1"/>
    </source>
</evidence>
<protein>
    <submittedName>
        <fullName evidence="2">Pentapeptide repeat protein</fullName>
    </submittedName>
</protein>
<organism evidence="2 3">
    <name type="scientific">Haemophilus pittmaniae HK 85</name>
    <dbReference type="NCBI Taxonomy" id="1035188"/>
    <lineage>
        <taxon>Bacteria</taxon>
        <taxon>Pseudomonadati</taxon>
        <taxon>Pseudomonadota</taxon>
        <taxon>Gammaproteobacteria</taxon>
        <taxon>Pasteurellales</taxon>
        <taxon>Pasteurellaceae</taxon>
        <taxon>Haemophilus</taxon>
    </lineage>
</organism>